<organism evidence="6 7">
    <name type="scientific">Halorubrum lacusprofundi (strain ATCC 49239 / DSM 5036 / JCM 8891 / ACAM 34)</name>
    <dbReference type="NCBI Taxonomy" id="416348"/>
    <lineage>
        <taxon>Archaea</taxon>
        <taxon>Methanobacteriati</taxon>
        <taxon>Methanobacteriota</taxon>
        <taxon>Stenosarchaea group</taxon>
        <taxon>Halobacteria</taxon>
        <taxon>Halobacteriales</taxon>
        <taxon>Haloferacaceae</taxon>
        <taxon>Halorubrum</taxon>
    </lineage>
</organism>
<dbReference type="Pfam" id="PF13426">
    <property type="entry name" value="PAS_9"/>
    <property type="match status" value="1"/>
</dbReference>
<dbReference type="eggNOG" id="arCOG02364">
    <property type="taxonomic scope" value="Archaea"/>
</dbReference>
<dbReference type="InterPro" id="IPR036097">
    <property type="entry name" value="HisK_dim/P_sf"/>
</dbReference>
<evidence type="ECO:0000256" key="1">
    <source>
        <dbReference type="ARBA" id="ARBA00022630"/>
    </source>
</evidence>
<dbReference type="KEGG" id="hla:Hlac_1704"/>
<evidence type="ECO:0000313" key="6">
    <source>
        <dbReference type="EMBL" id="ACM57288.1"/>
    </source>
</evidence>
<dbReference type="InterPro" id="IPR003594">
    <property type="entry name" value="HATPase_dom"/>
</dbReference>
<reference evidence="6 7" key="1">
    <citation type="journal article" date="2016" name="Stand. Genomic Sci.">
        <title>Complete genome sequence of the Antarctic Halorubrum lacusprofundi type strain ACAM 34.</title>
        <authorList>
            <person name="Anderson I.J."/>
            <person name="DasSarma P."/>
            <person name="Lucas S."/>
            <person name="Copeland A."/>
            <person name="Lapidus A."/>
            <person name="Del Rio T.G."/>
            <person name="Tice H."/>
            <person name="Dalin E."/>
            <person name="Bruce D.C."/>
            <person name="Goodwin L."/>
            <person name="Pitluck S."/>
            <person name="Sims D."/>
            <person name="Brettin T.S."/>
            <person name="Detter J.C."/>
            <person name="Han C.S."/>
            <person name="Larimer F."/>
            <person name="Hauser L."/>
            <person name="Land M."/>
            <person name="Ivanova N."/>
            <person name="Richardson P."/>
            <person name="Cavicchioli R."/>
            <person name="DasSarma S."/>
            <person name="Woese C.R."/>
            <person name="Kyrpides N.C."/>
        </authorList>
    </citation>
    <scope>NUCLEOTIDE SEQUENCE [LARGE SCALE GENOMIC DNA]</scope>
    <source>
        <strain evidence="7">ATCC 49239 / DSM 5036 / JCM 8891 / ACAM 34</strain>
    </source>
</reference>
<dbReference type="PANTHER" id="PTHR47429:SF2">
    <property type="entry name" value="PROTEIN TWIN LOV 1"/>
    <property type="match status" value="1"/>
</dbReference>
<sequence length="294" mass="32415">MLGRDCRFLQGEGTNPETRATLREAIDDERPASVDILNYRCNGQQFWNRLTVAPISDADGEVTHYVGFQTDITDRKIRERRLEVMNRVLDHNLRNKMNLLAGYADLLRSDLDDPDALKSVEVIAETTDDLMRIATAARKIDHTLSAPSPAATSAGLRGGISQLASRMRDRYPAATITLSLPEDDSLDTTVVGLPTAIEEGVENAIKHNDSPNPAVDVRVERRSPEWLAVEITDNGPGIPDHETRVLDRGETPLTHADRLGIWLIYWVVSKAGGEFSVDTSAEGTTLRLVVPANP</sequence>
<dbReference type="Gene3D" id="3.30.565.10">
    <property type="entry name" value="Histidine kinase-like ATPase, C-terminal domain"/>
    <property type="match status" value="1"/>
</dbReference>
<keyword evidence="2" id="KW-0288">FMN</keyword>
<accession>B9LPK0</accession>
<dbReference type="NCBIfam" id="TIGR00229">
    <property type="entry name" value="sensory_box"/>
    <property type="match status" value="1"/>
</dbReference>
<evidence type="ECO:0000256" key="2">
    <source>
        <dbReference type="ARBA" id="ARBA00022643"/>
    </source>
</evidence>
<protein>
    <submittedName>
        <fullName evidence="6">Histidine kinase</fullName>
    </submittedName>
</protein>
<dbReference type="HOGENOM" id="CLU_000445_114_58_2"/>
<dbReference type="GeneID" id="86192612"/>
<dbReference type="SMART" id="SM00086">
    <property type="entry name" value="PAC"/>
    <property type="match status" value="1"/>
</dbReference>
<dbReference type="PROSITE" id="PS50109">
    <property type="entry name" value="HIS_KIN"/>
    <property type="match status" value="1"/>
</dbReference>
<dbReference type="RefSeq" id="WP_015910426.1">
    <property type="nucleotide sequence ID" value="NC_012029.1"/>
</dbReference>
<keyword evidence="1" id="KW-0285">Flavoprotein</keyword>
<keyword evidence="6" id="KW-0808">Transferase</keyword>
<dbReference type="CDD" id="cd16936">
    <property type="entry name" value="HATPase_RsbW-like"/>
    <property type="match status" value="1"/>
</dbReference>
<dbReference type="EMBL" id="CP001365">
    <property type="protein sequence ID" value="ACM57288.1"/>
    <property type="molecule type" value="Genomic_DNA"/>
</dbReference>
<dbReference type="SUPFAM" id="SSF55874">
    <property type="entry name" value="ATPase domain of HSP90 chaperone/DNA topoisomerase II/histidine kinase"/>
    <property type="match status" value="1"/>
</dbReference>
<dbReference type="GO" id="GO:0000155">
    <property type="term" value="F:phosphorelay sensor kinase activity"/>
    <property type="evidence" value="ECO:0007669"/>
    <property type="project" value="InterPro"/>
</dbReference>
<keyword evidence="7" id="KW-1185">Reference proteome</keyword>
<dbReference type="InterPro" id="IPR036890">
    <property type="entry name" value="HATPase_C_sf"/>
</dbReference>
<dbReference type="Gene3D" id="3.30.450.20">
    <property type="entry name" value="PAS domain"/>
    <property type="match status" value="1"/>
</dbReference>
<gene>
    <name evidence="6" type="ordered locus">Hlac_1704</name>
</gene>
<dbReference type="PROSITE" id="PS50113">
    <property type="entry name" value="PAC"/>
    <property type="match status" value="1"/>
</dbReference>
<dbReference type="CDD" id="cd00130">
    <property type="entry name" value="PAS"/>
    <property type="match status" value="1"/>
</dbReference>
<dbReference type="SMART" id="SM00387">
    <property type="entry name" value="HATPase_c"/>
    <property type="match status" value="1"/>
</dbReference>
<dbReference type="Proteomes" id="UP000000740">
    <property type="component" value="Chromosome 1"/>
</dbReference>
<keyword evidence="3" id="KW-0157">Chromophore</keyword>
<evidence type="ECO:0000259" key="5">
    <source>
        <dbReference type="PROSITE" id="PS50113"/>
    </source>
</evidence>
<dbReference type="Pfam" id="PF02518">
    <property type="entry name" value="HATPase_c"/>
    <property type="match status" value="1"/>
</dbReference>
<proteinExistence type="predicted"/>
<dbReference type="InterPro" id="IPR005467">
    <property type="entry name" value="His_kinase_dom"/>
</dbReference>
<dbReference type="SUPFAM" id="SSF55785">
    <property type="entry name" value="PYP-like sensor domain (PAS domain)"/>
    <property type="match status" value="1"/>
</dbReference>
<evidence type="ECO:0000259" key="4">
    <source>
        <dbReference type="PROSITE" id="PS50109"/>
    </source>
</evidence>
<evidence type="ECO:0000256" key="3">
    <source>
        <dbReference type="ARBA" id="ARBA00022991"/>
    </source>
</evidence>
<dbReference type="InterPro" id="IPR000014">
    <property type="entry name" value="PAS"/>
</dbReference>
<feature type="domain" description="PAC" evidence="5">
    <location>
        <begin position="30"/>
        <end position="84"/>
    </location>
</feature>
<dbReference type="AlphaFoldDB" id="B9LPK0"/>
<dbReference type="InterPro" id="IPR000700">
    <property type="entry name" value="PAS-assoc_C"/>
</dbReference>
<evidence type="ECO:0000313" key="7">
    <source>
        <dbReference type="Proteomes" id="UP000000740"/>
    </source>
</evidence>
<feature type="domain" description="Histidine kinase" evidence="4">
    <location>
        <begin position="88"/>
        <end position="294"/>
    </location>
</feature>
<dbReference type="PANTHER" id="PTHR47429">
    <property type="entry name" value="PROTEIN TWIN LOV 1"/>
    <property type="match status" value="1"/>
</dbReference>
<name>B9LPK0_HALLT</name>
<keyword evidence="6" id="KW-0418">Kinase</keyword>
<dbReference type="SUPFAM" id="SSF47384">
    <property type="entry name" value="Homodimeric domain of signal transducing histidine kinase"/>
    <property type="match status" value="1"/>
</dbReference>
<dbReference type="InterPro" id="IPR001610">
    <property type="entry name" value="PAC"/>
</dbReference>
<dbReference type="InterPro" id="IPR035965">
    <property type="entry name" value="PAS-like_dom_sf"/>
</dbReference>